<dbReference type="InterPro" id="IPR005754">
    <property type="entry name" value="Sortase"/>
</dbReference>
<proteinExistence type="predicted"/>
<evidence type="ECO:0000313" key="3">
    <source>
        <dbReference type="Proteomes" id="UP001499990"/>
    </source>
</evidence>
<dbReference type="Proteomes" id="UP001499990">
    <property type="component" value="Unassembled WGS sequence"/>
</dbReference>
<comment type="caution">
    <text evidence="2">The sequence shown here is derived from an EMBL/GenBank/DDBJ whole genome shotgun (WGS) entry which is preliminary data.</text>
</comment>
<keyword evidence="1" id="KW-0378">Hydrolase</keyword>
<dbReference type="EMBL" id="BAAAYL010000001">
    <property type="protein sequence ID" value="GAA3371326.1"/>
    <property type="molecule type" value="Genomic_DNA"/>
</dbReference>
<dbReference type="InterPro" id="IPR042001">
    <property type="entry name" value="Sortase_F"/>
</dbReference>
<name>A0ABP6S9R4_9ACTN</name>
<dbReference type="InterPro" id="IPR023365">
    <property type="entry name" value="Sortase_dom-sf"/>
</dbReference>
<dbReference type="Gene3D" id="2.40.260.10">
    <property type="entry name" value="Sortase"/>
    <property type="match status" value="1"/>
</dbReference>
<evidence type="ECO:0000256" key="1">
    <source>
        <dbReference type="ARBA" id="ARBA00022801"/>
    </source>
</evidence>
<sequence length="205" mass="21268">MDLRGKAGLVAIAVCTGIWLIRTGSDMDLPPQPATTEAFARAAVAAEPDAGIPLPPSDPVRIRIPAIRVDAPVTRLGLRAGGSLEAPPAGNRNLAGWYRGGPAPGAKGASIIAGHVDTAEGPAVFYNLGTLKKGTRIEITRKDGRTAAFAVDAVEVFDNNAFPDRKVYGATVRPELRVITCGGGFDARTGYQANVVAFAHLTGEA</sequence>
<dbReference type="NCBIfam" id="NF033748">
    <property type="entry name" value="class_F_sortase"/>
    <property type="match status" value="1"/>
</dbReference>
<reference evidence="3" key="1">
    <citation type="journal article" date="2019" name="Int. J. Syst. Evol. Microbiol.">
        <title>The Global Catalogue of Microorganisms (GCM) 10K type strain sequencing project: providing services to taxonomists for standard genome sequencing and annotation.</title>
        <authorList>
            <consortium name="The Broad Institute Genomics Platform"/>
            <consortium name="The Broad Institute Genome Sequencing Center for Infectious Disease"/>
            <person name="Wu L."/>
            <person name="Ma J."/>
        </authorList>
    </citation>
    <scope>NUCLEOTIDE SEQUENCE [LARGE SCALE GENOMIC DNA]</scope>
    <source>
        <strain evidence="3">JCM 9651</strain>
    </source>
</reference>
<dbReference type="CDD" id="cd05829">
    <property type="entry name" value="Sortase_F"/>
    <property type="match status" value="1"/>
</dbReference>
<evidence type="ECO:0000313" key="2">
    <source>
        <dbReference type="EMBL" id="GAA3371326.1"/>
    </source>
</evidence>
<gene>
    <name evidence="2" type="ORF">GCM10020367_21550</name>
</gene>
<dbReference type="SUPFAM" id="SSF63817">
    <property type="entry name" value="Sortase"/>
    <property type="match status" value="1"/>
</dbReference>
<dbReference type="Pfam" id="PF04203">
    <property type="entry name" value="Sortase"/>
    <property type="match status" value="1"/>
</dbReference>
<keyword evidence="3" id="KW-1185">Reference proteome</keyword>
<protein>
    <submittedName>
        <fullName evidence="2">Class F sortase</fullName>
    </submittedName>
</protein>
<accession>A0ABP6S9R4</accession>
<organism evidence="2 3">
    <name type="scientific">Streptomyces sannanensis</name>
    <dbReference type="NCBI Taxonomy" id="285536"/>
    <lineage>
        <taxon>Bacteria</taxon>
        <taxon>Bacillati</taxon>
        <taxon>Actinomycetota</taxon>
        <taxon>Actinomycetes</taxon>
        <taxon>Kitasatosporales</taxon>
        <taxon>Streptomycetaceae</taxon>
        <taxon>Streptomyces</taxon>
    </lineage>
</organism>